<reference evidence="3 4" key="1">
    <citation type="journal article" date="2022" name="ISME Commun">
        <title>Vulcanimicrobium alpinus gen. nov. sp. nov., the first cultivated representative of the candidate phylum 'Eremiobacterota', is a metabolically versatile aerobic anoxygenic phototroph.</title>
        <authorList>
            <person name="Yabe S."/>
            <person name="Muto K."/>
            <person name="Abe K."/>
            <person name="Yokota A."/>
            <person name="Staudigel H."/>
            <person name="Tebo B.M."/>
        </authorList>
    </citation>
    <scope>NUCLEOTIDE SEQUENCE [LARGE SCALE GENOMIC DNA]</scope>
    <source>
        <strain evidence="3 4">WC8-2</strain>
    </source>
</reference>
<dbReference type="EMBL" id="AP025523">
    <property type="protein sequence ID" value="BDE05513.1"/>
    <property type="molecule type" value="Genomic_DNA"/>
</dbReference>
<evidence type="ECO:0000313" key="3">
    <source>
        <dbReference type="EMBL" id="BDE05513.1"/>
    </source>
</evidence>
<evidence type="ECO:0000259" key="2">
    <source>
        <dbReference type="PROSITE" id="PS51462"/>
    </source>
</evidence>
<gene>
    <name evidence="3" type="ORF">WPS_07890</name>
</gene>
<evidence type="ECO:0000256" key="1">
    <source>
        <dbReference type="ARBA" id="ARBA00022801"/>
    </source>
</evidence>
<keyword evidence="4" id="KW-1185">Reference proteome</keyword>
<dbReference type="InterPro" id="IPR015797">
    <property type="entry name" value="NUDIX_hydrolase-like_dom_sf"/>
</dbReference>
<dbReference type="PANTHER" id="PTHR21340">
    <property type="entry name" value="DIADENOSINE 5,5-P1,P4-TETRAPHOSPHATE PYROPHOSPHOHYDROLASE MUTT"/>
    <property type="match status" value="1"/>
</dbReference>
<dbReference type="Gene3D" id="3.90.79.10">
    <property type="entry name" value="Nucleoside Triphosphate Pyrophosphohydrolase"/>
    <property type="match status" value="1"/>
</dbReference>
<proteinExistence type="predicted"/>
<dbReference type="InterPro" id="IPR020084">
    <property type="entry name" value="NUDIX_hydrolase_CS"/>
</dbReference>
<evidence type="ECO:0000313" key="4">
    <source>
        <dbReference type="Proteomes" id="UP001317532"/>
    </source>
</evidence>
<accession>A0AAN1XWE3</accession>
<dbReference type="SUPFAM" id="SSF55811">
    <property type="entry name" value="Nudix"/>
    <property type="match status" value="1"/>
</dbReference>
<dbReference type="GO" id="GO:0004081">
    <property type="term" value="F:bis(5'-nucleosyl)-tetraphosphatase (asymmetrical) activity"/>
    <property type="evidence" value="ECO:0007669"/>
    <property type="project" value="TreeGrafter"/>
</dbReference>
<dbReference type="Pfam" id="PF00293">
    <property type="entry name" value="NUDIX"/>
    <property type="match status" value="1"/>
</dbReference>
<name>A0AAN1XWE3_UNVUL</name>
<dbReference type="GO" id="GO:0006167">
    <property type="term" value="P:AMP biosynthetic process"/>
    <property type="evidence" value="ECO:0007669"/>
    <property type="project" value="TreeGrafter"/>
</dbReference>
<protein>
    <recommendedName>
        <fullName evidence="2">Nudix hydrolase domain-containing protein</fullName>
    </recommendedName>
</protein>
<dbReference type="InterPro" id="IPR051325">
    <property type="entry name" value="Nudix_hydrolase_domain"/>
</dbReference>
<dbReference type="PANTHER" id="PTHR21340:SF0">
    <property type="entry name" value="BIS(5'-NUCLEOSYL)-TETRAPHOSPHATASE [ASYMMETRICAL]"/>
    <property type="match status" value="1"/>
</dbReference>
<sequence>MVLRGAGEATRLLVLRRARGAFAGAWTFVMGGIEPGERASETARREVLEECGLAVTSLYTAGALDAFYDPVRDTIVHVPFFVARVVEGDVITDDAHDAHRWVSFDEAAALLMFAAQRRVLTEVHDAFVAREPDPWRSIS</sequence>
<feature type="domain" description="Nudix hydrolase" evidence="2">
    <location>
        <begin position="1"/>
        <end position="125"/>
    </location>
</feature>
<dbReference type="InterPro" id="IPR000086">
    <property type="entry name" value="NUDIX_hydrolase_dom"/>
</dbReference>
<dbReference type="KEGG" id="vab:WPS_07890"/>
<dbReference type="Proteomes" id="UP001317532">
    <property type="component" value="Chromosome"/>
</dbReference>
<dbReference type="PROSITE" id="PS51462">
    <property type="entry name" value="NUDIX"/>
    <property type="match status" value="1"/>
</dbReference>
<dbReference type="AlphaFoldDB" id="A0AAN1XWE3"/>
<keyword evidence="1" id="KW-0378">Hydrolase</keyword>
<organism evidence="3 4">
    <name type="scientific">Vulcanimicrobium alpinum</name>
    <dbReference type="NCBI Taxonomy" id="3016050"/>
    <lineage>
        <taxon>Bacteria</taxon>
        <taxon>Bacillati</taxon>
        <taxon>Vulcanimicrobiota</taxon>
        <taxon>Vulcanimicrobiia</taxon>
        <taxon>Vulcanimicrobiales</taxon>
        <taxon>Vulcanimicrobiaceae</taxon>
        <taxon>Vulcanimicrobium</taxon>
    </lineage>
</organism>
<dbReference type="GO" id="GO:0006754">
    <property type="term" value="P:ATP biosynthetic process"/>
    <property type="evidence" value="ECO:0007669"/>
    <property type="project" value="TreeGrafter"/>
</dbReference>
<dbReference type="PROSITE" id="PS00893">
    <property type="entry name" value="NUDIX_BOX"/>
    <property type="match status" value="1"/>
</dbReference>